<organism evidence="4">
    <name type="scientific">Gongylonema pulchrum</name>
    <dbReference type="NCBI Taxonomy" id="637853"/>
    <lineage>
        <taxon>Eukaryota</taxon>
        <taxon>Metazoa</taxon>
        <taxon>Ecdysozoa</taxon>
        <taxon>Nematoda</taxon>
        <taxon>Chromadorea</taxon>
        <taxon>Rhabditida</taxon>
        <taxon>Spirurina</taxon>
        <taxon>Spiruromorpha</taxon>
        <taxon>Spiruroidea</taxon>
        <taxon>Gongylonematidae</taxon>
        <taxon>Gongylonema</taxon>
    </lineage>
</organism>
<sequence>MDIDENDVDGPDHHQQQQQHVTAGNQQPKDDIEQGLIRADFTDHEVRILKTGSFLVPKKTHICSEDAGCKIEMCRMIRHRSPTLHTVVSTD</sequence>
<evidence type="ECO:0000313" key="2">
    <source>
        <dbReference type="EMBL" id="VDK48742.1"/>
    </source>
</evidence>
<dbReference type="WBParaSite" id="GPUH_0000505101-mRNA-1">
    <property type="protein sequence ID" value="GPUH_0000505101-mRNA-1"/>
    <property type="gene ID" value="GPUH_0000505101"/>
</dbReference>
<name>A0A183D8K3_9BILA</name>
<protein>
    <submittedName>
        <fullName evidence="4">Protein kinase domain-containing protein</fullName>
    </submittedName>
</protein>
<feature type="region of interest" description="Disordered" evidence="1">
    <location>
        <begin position="1"/>
        <end position="33"/>
    </location>
</feature>
<proteinExistence type="predicted"/>
<evidence type="ECO:0000313" key="4">
    <source>
        <dbReference type="WBParaSite" id="GPUH_0000505101-mRNA-1"/>
    </source>
</evidence>
<reference evidence="4" key="1">
    <citation type="submission" date="2016-06" db="UniProtKB">
        <authorList>
            <consortium name="WormBaseParasite"/>
        </authorList>
    </citation>
    <scope>IDENTIFICATION</scope>
</reference>
<dbReference type="EMBL" id="UYRT01010182">
    <property type="protein sequence ID" value="VDK48742.1"/>
    <property type="molecule type" value="Genomic_DNA"/>
</dbReference>
<accession>A0A183D8K3</accession>
<dbReference type="AlphaFoldDB" id="A0A183D8K3"/>
<dbReference type="Proteomes" id="UP000271098">
    <property type="component" value="Unassembled WGS sequence"/>
</dbReference>
<reference evidence="2 3" key="2">
    <citation type="submission" date="2018-11" db="EMBL/GenBank/DDBJ databases">
        <authorList>
            <consortium name="Pathogen Informatics"/>
        </authorList>
    </citation>
    <scope>NUCLEOTIDE SEQUENCE [LARGE SCALE GENOMIC DNA]</scope>
</reference>
<evidence type="ECO:0000313" key="3">
    <source>
        <dbReference type="Proteomes" id="UP000271098"/>
    </source>
</evidence>
<gene>
    <name evidence="2" type="ORF">GPUH_LOCUS5045</name>
</gene>
<keyword evidence="3" id="KW-1185">Reference proteome</keyword>
<evidence type="ECO:0000256" key="1">
    <source>
        <dbReference type="SAM" id="MobiDB-lite"/>
    </source>
</evidence>